<reference evidence="2 3" key="1">
    <citation type="submission" date="2017-07" db="EMBL/GenBank/DDBJ databases">
        <authorList>
            <person name="Talla V."/>
            <person name="Backstrom N."/>
        </authorList>
    </citation>
    <scope>NUCLEOTIDE SEQUENCE [LARGE SCALE GENOMIC DNA]</scope>
</reference>
<sequence length="87" mass="10129">MLVLKDRELKETRNLYSAVKDMLALQPSPEIQLSMREKQVSDLRLELERVQQELACVKQNYFDMKRALDKDEERRLRVAASPPAAAL</sequence>
<keyword evidence="1" id="KW-0175">Coiled coil</keyword>
<protein>
    <submittedName>
        <fullName evidence="2">Uncharacterized protein</fullName>
    </submittedName>
</protein>
<proteinExistence type="predicted"/>
<dbReference type="EMBL" id="FZQP02002226">
    <property type="protein sequence ID" value="VVC95152.1"/>
    <property type="molecule type" value="Genomic_DNA"/>
</dbReference>
<evidence type="ECO:0000313" key="2">
    <source>
        <dbReference type="EMBL" id="VVC95152.1"/>
    </source>
</evidence>
<keyword evidence="3" id="KW-1185">Reference proteome</keyword>
<gene>
    <name evidence="2" type="ORF">LSINAPIS_LOCUS6938</name>
</gene>
<evidence type="ECO:0000256" key="1">
    <source>
        <dbReference type="SAM" id="Coils"/>
    </source>
</evidence>
<feature type="coiled-coil region" evidence="1">
    <location>
        <begin position="33"/>
        <end position="67"/>
    </location>
</feature>
<evidence type="ECO:0000313" key="3">
    <source>
        <dbReference type="Proteomes" id="UP000324832"/>
    </source>
</evidence>
<dbReference type="Proteomes" id="UP000324832">
    <property type="component" value="Unassembled WGS sequence"/>
</dbReference>
<accession>A0A5E4QBY7</accession>
<name>A0A5E4QBY7_9NEOP</name>
<dbReference type="AlphaFoldDB" id="A0A5E4QBY7"/>
<organism evidence="2 3">
    <name type="scientific">Leptidea sinapis</name>
    <dbReference type="NCBI Taxonomy" id="189913"/>
    <lineage>
        <taxon>Eukaryota</taxon>
        <taxon>Metazoa</taxon>
        <taxon>Ecdysozoa</taxon>
        <taxon>Arthropoda</taxon>
        <taxon>Hexapoda</taxon>
        <taxon>Insecta</taxon>
        <taxon>Pterygota</taxon>
        <taxon>Neoptera</taxon>
        <taxon>Endopterygota</taxon>
        <taxon>Lepidoptera</taxon>
        <taxon>Glossata</taxon>
        <taxon>Ditrysia</taxon>
        <taxon>Papilionoidea</taxon>
        <taxon>Pieridae</taxon>
        <taxon>Dismorphiinae</taxon>
        <taxon>Leptidea</taxon>
    </lineage>
</organism>